<dbReference type="EMBL" id="FMZC01000001">
    <property type="protein sequence ID" value="SDC05267.1"/>
    <property type="molecule type" value="Genomic_DNA"/>
</dbReference>
<evidence type="ECO:0000313" key="2">
    <source>
        <dbReference type="EMBL" id="SDC05267.1"/>
    </source>
</evidence>
<organism evidence="2 3">
    <name type="scientific">Paracidovorax valerianellae</name>
    <dbReference type="NCBI Taxonomy" id="187868"/>
    <lineage>
        <taxon>Bacteria</taxon>
        <taxon>Pseudomonadati</taxon>
        <taxon>Pseudomonadota</taxon>
        <taxon>Betaproteobacteria</taxon>
        <taxon>Burkholderiales</taxon>
        <taxon>Comamonadaceae</taxon>
        <taxon>Paracidovorax</taxon>
    </lineage>
</organism>
<gene>
    <name evidence="2" type="ORF">SAMN05192589_101156</name>
</gene>
<keyword evidence="3" id="KW-1185">Reference proteome</keyword>
<sequence length="202" mass="21076">MGFALLTLSSFSQPLNALARWLRAPACRPVRPERAGASGRAPGVSAIKSAAPAGQASIRTHGASLQPDSSHGPETAARGALPQPQPAEATQLSLLDGALDGRAQPAPPVLPRRFAVVRPRLDRPELAHPAPVGTWSSTSANDSAAFTACSRPRNAASMRPLRVLDRRGPGAAARVLISGRMADVCAELDRLVRAEAAMQTPH</sequence>
<evidence type="ECO:0000256" key="1">
    <source>
        <dbReference type="SAM" id="MobiDB-lite"/>
    </source>
</evidence>
<name>A0A1G6IFD5_9BURK</name>
<dbReference type="AlphaFoldDB" id="A0A1G6IFD5"/>
<feature type="region of interest" description="Disordered" evidence="1">
    <location>
        <begin position="31"/>
        <end position="87"/>
    </location>
</feature>
<evidence type="ECO:0000313" key="3">
    <source>
        <dbReference type="Proteomes" id="UP000198781"/>
    </source>
</evidence>
<dbReference type="OrthoDB" id="8907515at2"/>
<reference evidence="2 3" key="1">
    <citation type="submission" date="2016-10" db="EMBL/GenBank/DDBJ databases">
        <authorList>
            <person name="de Groot N.N."/>
        </authorList>
    </citation>
    <scope>NUCLEOTIDE SEQUENCE [LARGE SCALE GENOMIC DNA]</scope>
    <source>
        <strain evidence="2 3">DSM 16619</strain>
    </source>
</reference>
<dbReference type="Proteomes" id="UP000198781">
    <property type="component" value="Unassembled WGS sequence"/>
</dbReference>
<proteinExistence type="predicted"/>
<accession>A0A1G6IFD5</accession>
<dbReference type="RefSeq" id="WP_139160259.1">
    <property type="nucleotide sequence ID" value="NZ_FMZC01000001.1"/>
</dbReference>
<protein>
    <submittedName>
        <fullName evidence="2">Uncharacterized protein</fullName>
    </submittedName>
</protein>